<accession>A0A061E847</accession>
<dbReference type="EMBL" id="CM001880">
    <property type="protein sequence ID" value="EOY00542.1"/>
    <property type="molecule type" value="Genomic_DNA"/>
</dbReference>
<protein>
    <submittedName>
        <fullName evidence="1">Uncharacterized protein</fullName>
    </submittedName>
</protein>
<name>A0A061E847_THECC</name>
<dbReference type="AlphaFoldDB" id="A0A061E847"/>
<dbReference type="HOGENOM" id="CLU_2201817_0_0_1"/>
<dbReference type="Gramene" id="EOY00542">
    <property type="protein sequence ID" value="EOY00542"/>
    <property type="gene ID" value="TCM_010431"/>
</dbReference>
<dbReference type="InParanoid" id="A0A061E847"/>
<organism evidence="1 2">
    <name type="scientific">Theobroma cacao</name>
    <name type="common">Cacao</name>
    <name type="synonym">Cocoa</name>
    <dbReference type="NCBI Taxonomy" id="3641"/>
    <lineage>
        <taxon>Eukaryota</taxon>
        <taxon>Viridiplantae</taxon>
        <taxon>Streptophyta</taxon>
        <taxon>Embryophyta</taxon>
        <taxon>Tracheophyta</taxon>
        <taxon>Spermatophyta</taxon>
        <taxon>Magnoliopsida</taxon>
        <taxon>eudicotyledons</taxon>
        <taxon>Gunneridae</taxon>
        <taxon>Pentapetalae</taxon>
        <taxon>rosids</taxon>
        <taxon>malvids</taxon>
        <taxon>Malvales</taxon>
        <taxon>Malvaceae</taxon>
        <taxon>Byttnerioideae</taxon>
        <taxon>Theobroma</taxon>
    </lineage>
</organism>
<sequence>MQDGSPFGSFIVCRATLFREAWCSMVGSLQPHNRCGGMPDTPPPCGKMREEVLIAWKALQADWISLNSEGAYRKCFNQSTAGGVLRDSVGQGRGGYVMRLRKCPAYRA</sequence>
<proteinExistence type="predicted"/>
<evidence type="ECO:0000313" key="2">
    <source>
        <dbReference type="Proteomes" id="UP000026915"/>
    </source>
</evidence>
<gene>
    <name evidence="1" type="ORF">TCM_010431</name>
</gene>
<keyword evidence="2" id="KW-1185">Reference proteome</keyword>
<reference evidence="1 2" key="1">
    <citation type="journal article" date="2013" name="Genome Biol.">
        <title>The genome sequence of the most widely cultivated cacao type and its use to identify candidate genes regulating pod color.</title>
        <authorList>
            <person name="Motamayor J.C."/>
            <person name="Mockaitis K."/>
            <person name="Schmutz J."/>
            <person name="Haiminen N."/>
            <person name="Iii D.L."/>
            <person name="Cornejo O."/>
            <person name="Findley S.D."/>
            <person name="Zheng P."/>
            <person name="Utro F."/>
            <person name="Royaert S."/>
            <person name="Saski C."/>
            <person name="Jenkins J."/>
            <person name="Podicheti R."/>
            <person name="Zhao M."/>
            <person name="Scheffler B.E."/>
            <person name="Stack J.C."/>
            <person name="Feltus F.A."/>
            <person name="Mustiga G.M."/>
            <person name="Amores F."/>
            <person name="Phillips W."/>
            <person name="Marelli J.P."/>
            <person name="May G.D."/>
            <person name="Shapiro H."/>
            <person name="Ma J."/>
            <person name="Bustamante C.D."/>
            <person name="Schnell R.J."/>
            <person name="Main D."/>
            <person name="Gilbert D."/>
            <person name="Parida L."/>
            <person name="Kuhn D.N."/>
        </authorList>
    </citation>
    <scope>NUCLEOTIDE SEQUENCE [LARGE SCALE GENOMIC DNA]</scope>
    <source>
        <strain evidence="2">cv. Matina 1-6</strain>
    </source>
</reference>
<dbReference type="Proteomes" id="UP000026915">
    <property type="component" value="Chromosome 2"/>
</dbReference>
<evidence type="ECO:0000313" key="1">
    <source>
        <dbReference type="EMBL" id="EOY00542.1"/>
    </source>
</evidence>